<dbReference type="InterPro" id="IPR036291">
    <property type="entry name" value="NAD(P)-bd_dom_sf"/>
</dbReference>
<comment type="subcellular location">
    <subcellularLocation>
        <location evidence="1">Cytoplasm</location>
    </subcellularLocation>
</comment>
<dbReference type="GO" id="GO:0046872">
    <property type="term" value="F:metal ion binding"/>
    <property type="evidence" value="ECO:0007669"/>
    <property type="project" value="UniProtKB-KW"/>
</dbReference>
<evidence type="ECO:0000313" key="13">
    <source>
        <dbReference type="Proteomes" id="UP000822476"/>
    </source>
</evidence>
<dbReference type="CDD" id="cd06100">
    <property type="entry name" value="CCL_ACL-C"/>
    <property type="match status" value="1"/>
</dbReference>
<dbReference type="PANTHER" id="PTHR23118">
    <property type="entry name" value="ATP-CITRATE SYNTHASE"/>
    <property type="match status" value="1"/>
</dbReference>
<keyword evidence="9" id="KW-0460">Magnesium</keyword>
<dbReference type="Pfam" id="PF00549">
    <property type="entry name" value="Ligase_CoA"/>
    <property type="match status" value="1"/>
</dbReference>
<dbReference type="GO" id="GO:0003878">
    <property type="term" value="F:ATP citrate synthase activity"/>
    <property type="evidence" value="ECO:0007669"/>
    <property type="project" value="UniProtKB-EC"/>
</dbReference>
<keyword evidence="13" id="KW-1185">Reference proteome</keyword>
<evidence type="ECO:0000256" key="6">
    <source>
        <dbReference type="ARBA" id="ARBA00022723"/>
    </source>
</evidence>
<gene>
    <name evidence="12" type="ORF">EG68_08370</name>
</gene>
<keyword evidence="5" id="KW-0808">Transferase</keyword>
<dbReference type="Proteomes" id="UP000822476">
    <property type="component" value="Unassembled WGS sequence"/>
</dbReference>
<dbReference type="InterPro" id="IPR005811">
    <property type="entry name" value="SUCC_ACL_C"/>
</dbReference>
<dbReference type="PROSITE" id="PS01216">
    <property type="entry name" value="SUCCINYL_COA_LIG_1"/>
    <property type="match status" value="1"/>
</dbReference>
<organism evidence="12 13">
    <name type="scientific">Paragonimus skrjabini miyazakii</name>
    <dbReference type="NCBI Taxonomy" id="59628"/>
    <lineage>
        <taxon>Eukaryota</taxon>
        <taxon>Metazoa</taxon>
        <taxon>Spiralia</taxon>
        <taxon>Lophotrochozoa</taxon>
        <taxon>Platyhelminthes</taxon>
        <taxon>Trematoda</taxon>
        <taxon>Digenea</taxon>
        <taxon>Plagiorchiida</taxon>
        <taxon>Troglotremata</taxon>
        <taxon>Troglotrematidae</taxon>
        <taxon>Paragonimus</taxon>
    </lineage>
</organism>
<evidence type="ECO:0000313" key="12">
    <source>
        <dbReference type="EMBL" id="KAF7232563.1"/>
    </source>
</evidence>
<keyword evidence="7" id="KW-0547">Nucleotide-binding</keyword>
<dbReference type="InterPro" id="IPR036969">
    <property type="entry name" value="Citrate_synthase_sf"/>
</dbReference>
<keyword evidence="10" id="KW-0443">Lipid metabolism</keyword>
<dbReference type="Gene3D" id="1.10.580.10">
    <property type="entry name" value="Citrate Synthase, domain 1"/>
    <property type="match status" value="1"/>
</dbReference>
<name>A0A8S9YBS7_9TREM</name>
<dbReference type="Gene3D" id="3.40.50.261">
    <property type="entry name" value="Succinyl-CoA synthetase domains"/>
    <property type="match status" value="1"/>
</dbReference>
<dbReference type="OrthoDB" id="3261737at2759"/>
<dbReference type="AlphaFoldDB" id="A0A8S9YBS7"/>
<dbReference type="InterPro" id="IPR033847">
    <property type="entry name" value="Citrt_syn/SCS-alpha_CS"/>
</dbReference>
<dbReference type="GO" id="GO:0006633">
    <property type="term" value="P:fatty acid biosynthetic process"/>
    <property type="evidence" value="ECO:0007669"/>
    <property type="project" value="TreeGrafter"/>
</dbReference>
<dbReference type="Pfam" id="PF00285">
    <property type="entry name" value="Citrate_synt"/>
    <property type="match status" value="1"/>
</dbReference>
<evidence type="ECO:0000256" key="3">
    <source>
        <dbReference type="ARBA" id="ARBA00022490"/>
    </source>
</evidence>
<dbReference type="InterPro" id="IPR016102">
    <property type="entry name" value="Succinyl-CoA_synth-like"/>
</dbReference>
<dbReference type="SUPFAM" id="SSF48256">
    <property type="entry name" value="Citrate synthase"/>
    <property type="match status" value="1"/>
</dbReference>
<keyword evidence="6" id="KW-0479">Metal-binding</keyword>
<evidence type="ECO:0000256" key="9">
    <source>
        <dbReference type="ARBA" id="ARBA00022842"/>
    </source>
</evidence>
<dbReference type="EC" id="2.3.3.8" evidence="2"/>
<evidence type="ECO:0000259" key="11">
    <source>
        <dbReference type="Pfam" id="PF00549"/>
    </source>
</evidence>
<protein>
    <recommendedName>
        <fullName evidence="2">ATP citrate synthase</fullName>
        <ecNumber evidence="2">2.3.3.8</ecNumber>
    </recommendedName>
</protein>
<keyword evidence="8" id="KW-0067">ATP-binding</keyword>
<dbReference type="FunFam" id="3.40.50.261:FF:000003">
    <property type="entry name" value="ATP-citrate synthase subunit"/>
    <property type="match status" value="1"/>
</dbReference>
<dbReference type="InterPro" id="IPR002020">
    <property type="entry name" value="Citrate_synthase"/>
</dbReference>
<accession>A0A8S9YBS7</accession>
<dbReference type="PRINTS" id="PR01798">
    <property type="entry name" value="SCOASYNTHASE"/>
</dbReference>
<evidence type="ECO:0000256" key="2">
    <source>
        <dbReference type="ARBA" id="ARBA00012639"/>
    </source>
</evidence>
<evidence type="ECO:0000256" key="7">
    <source>
        <dbReference type="ARBA" id="ARBA00022741"/>
    </source>
</evidence>
<proteinExistence type="predicted"/>
<reference evidence="12" key="1">
    <citation type="submission" date="2019-07" db="EMBL/GenBank/DDBJ databases">
        <title>Annotation for the trematode Paragonimus miyazaki's.</title>
        <authorList>
            <person name="Choi Y.-J."/>
        </authorList>
    </citation>
    <scope>NUCLEOTIDE SEQUENCE</scope>
    <source>
        <strain evidence="12">Japan</strain>
    </source>
</reference>
<dbReference type="Gene3D" id="3.40.50.720">
    <property type="entry name" value="NAD(P)-binding Rossmann-like Domain"/>
    <property type="match status" value="1"/>
</dbReference>
<sequence length="604" mass="65440">MLQNFAVEFRSGFESSQIKAYWGSKEVFFPVYKTLKEAMWKHPEARVLVNFGSLRVAYDVAMEAMSVDQNQPKSSATCNGCCANPAQLKCIAIIAEGIPEKLTRRLICRAKERNVLLIGPATVGGVKAGCFKIGNTGGMVDNIIAARLYRPGSVAYVSRSGGMSNELNNIISLNSDGVEEGIAIGGDRYPGSTFLDHLLRYEANPNVSMMVMLGEVGGTEEYAVAEAVQSGRIRKPIVAWCIGTCAQLLAGSSEGIQFGHAGACANSVRETATAKNAALAAAGVHVPSSFDELDTMIRNVFDDLVKSGRAVPKPDRRPRPVPLDYSWAKELGLIRRPAAFTSTICDDRGSELLFAGVPITQVINEDLGIGGVLGLLWFKRRLPPYVAKFLELCLIITADHGPAVSGALNTIVTARAGKDLLSSLTSGLLTIGDRFGGALDGAARQFSAAFDAGLTPAEFVTNERKASRLILGIGHRVKSITNPDMRVKLLSEFVRQHFPATPLVDYAFAVEKVTTSKRPNLILNVDGMIGVAMVDLLRHCGHFTREEADEYMSIGTLNGLFVLGRSIGFIGHYLDQKRLHQGLYRHPWEDISYLIPGDVENGYQ</sequence>
<evidence type="ECO:0000256" key="8">
    <source>
        <dbReference type="ARBA" id="ARBA00022840"/>
    </source>
</evidence>
<feature type="domain" description="ATP-citrate synthase/succinyl-CoA ligase C-terminal" evidence="11">
    <location>
        <begin position="157"/>
        <end position="284"/>
    </location>
</feature>
<dbReference type="GO" id="GO:0005829">
    <property type="term" value="C:cytosol"/>
    <property type="evidence" value="ECO:0007669"/>
    <property type="project" value="TreeGrafter"/>
</dbReference>
<comment type="caution">
    <text evidence="12">The sequence shown here is derived from an EMBL/GenBank/DDBJ whole genome shotgun (WGS) entry which is preliminary data.</text>
</comment>
<evidence type="ECO:0000256" key="1">
    <source>
        <dbReference type="ARBA" id="ARBA00004496"/>
    </source>
</evidence>
<dbReference type="SUPFAM" id="SSF51735">
    <property type="entry name" value="NAD(P)-binding Rossmann-fold domains"/>
    <property type="match status" value="1"/>
</dbReference>
<keyword evidence="4" id="KW-0444">Lipid biosynthesis</keyword>
<evidence type="ECO:0000256" key="4">
    <source>
        <dbReference type="ARBA" id="ARBA00022516"/>
    </source>
</evidence>
<evidence type="ECO:0000256" key="10">
    <source>
        <dbReference type="ARBA" id="ARBA00023098"/>
    </source>
</evidence>
<keyword evidence="3" id="KW-0963">Cytoplasm</keyword>
<dbReference type="PANTHER" id="PTHR23118:SF42">
    <property type="entry name" value="ATP-CITRATE SYNTHASE"/>
    <property type="match status" value="1"/>
</dbReference>
<evidence type="ECO:0000256" key="5">
    <source>
        <dbReference type="ARBA" id="ARBA00022679"/>
    </source>
</evidence>
<dbReference type="InterPro" id="IPR016142">
    <property type="entry name" value="Citrate_synth-like_lrg_a-sub"/>
</dbReference>
<dbReference type="GO" id="GO:0006085">
    <property type="term" value="P:acetyl-CoA biosynthetic process"/>
    <property type="evidence" value="ECO:0007669"/>
    <property type="project" value="TreeGrafter"/>
</dbReference>
<dbReference type="InterPro" id="IPR016143">
    <property type="entry name" value="Citrate_synth-like_sm_a-sub"/>
</dbReference>
<dbReference type="Gene3D" id="1.10.230.10">
    <property type="entry name" value="Cytochrome P450-Terp, domain 2"/>
    <property type="match status" value="1"/>
</dbReference>
<dbReference type="GO" id="GO:0005524">
    <property type="term" value="F:ATP binding"/>
    <property type="evidence" value="ECO:0007669"/>
    <property type="project" value="UniProtKB-KW"/>
</dbReference>
<dbReference type="EMBL" id="JTDE01021721">
    <property type="protein sequence ID" value="KAF7232563.1"/>
    <property type="molecule type" value="Genomic_DNA"/>
</dbReference>